<keyword evidence="1" id="KW-1133">Transmembrane helix</keyword>
<dbReference type="OrthoDB" id="9804804at2"/>
<keyword evidence="1" id="KW-0472">Membrane</keyword>
<protein>
    <recommendedName>
        <fullName evidence="2">Inner membrane protein YgaP-like transmembrane domain-containing protein</fullName>
    </recommendedName>
</protein>
<evidence type="ECO:0000313" key="4">
    <source>
        <dbReference type="Proteomes" id="UP000244450"/>
    </source>
</evidence>
<dbReference type="PROSITE" id="PS51257">
    <property type="entry name" value="PROKAR_LIPOPROTEIN"/>
    <property type="match status" value="1"/>
</dbReference>
<keyword evidence="4" id="KW-1185">Reference proteome</keyword>
<dbReference type="InterPro" id="IPR021309">
    <property type="entry name" value="YgaP-like_TM"/>
</dbReference>
<evidence type="ECO:0000256" key="1">
    <source>
        <dbReference type="SAM" id="Phobius"/>
    </source>
</evidence>
<accession>A0A2T7BQ53</accession>
<comment type="caution">
    <text evidence="3">The sequence shown here is derived from an EMBL/GenBank/DDBJ whole genome shotgun (WGS) entry which is preliminary data.</text>
</comment>
<evidence type="ECO:0000259" key="2">
    <source>
        <dbReference type="Pfam" id="PF11127"/>
    </source>
</evidence>
<organism evidence="3 4">
    <name type="scientific">Chitinophaga parva</name>
    <dbReference type="NCBI Taxonomy" id="2169414"/>
    <lineage>
        <taxon>Bacteria</taxon>
        <taxon>Pseudomonadati</taxon>
        <taxon>Bacteroidota</taxon>
        <taxon>Chitinophagia</taxon>
        <taxon>Chitinophagales</taxon>
        <taxon>Chitinophagaceae</taxon>
        <taxon>Chitinophaga</taxon>
    </lineage>
</organism>
<proteinExistence type="predicted"/>
<gene>
    <name evidence="3" type="ORF">DCC81_10070</name>
</gene>
<dbReference type="EMBL" id="QCYK01000001">
    <property type="protein sequence ID" value="PUZ29761.1"/>
    <property type="molecule type" value="Genomic_DNA"/>
</dbReference>
<dbReference type="Proteomes" id="UP000244450">
    <property type="component" value="Unassembled WGS sequence"/>
</dbReference>
<dbReference type="Pfam" id="PF11127">
    <property type="entry name" value="YgaP-like_TM"/>
    <property type="match status" value="1"/>
</dbReference>
<keyword evidence="1" id="KW-0812">Transmembrane</keyword>
<sequence>MARNIGTLDQAIRLYIALMIAYACYMHLLTGTAGIVLGSWATGMAAITLTGYSPFYHWLGINTCHQV</sequence>
<dbReference type="AlphaFoldDB" id="A0A2T7BQ53"/>
<reference evidence="3 4" key="1">
    <citation type="submission" date="2018-04" db="EMBL/GenBank/DDBJ databases">
        <title>Chitinophaga fuyangensis sp. nov., isolated from soil in a chemical factory.</title>
        <authorList>
            <person name="Chen K."/>
        </authorList>
    </citation>
    <scope>NUCLEOTIDE SEQUENCE [LARGE SCALE GENOMIC DNA]</scope>
    <source>
        <strain evidence="3 4">LY-1</strain>
    </source>
</reference>
<dbReference type="RefSeq" id="WP_108686399.1">
    <property type="nucleotide sequence ID" value="NZ_QCYK01000001.1"/>
</dbReference>
<feature type="transmembrane region" description="Helical" evidence="1">
    <location>
        <begin position="12"/>
        <end position="29"/>
    </location>
</feature>
<feature type="transmembrane region" description="Helical" evidence="1">
    <location>
        <begin position="35"/>
        <end position="59"/>
    </location>
</feature>
<evidence type="ECO:0000313" key="3">
    <source>
        <dbReference type="EMBL" id="PUZ29761.1"/>
    </source>
</evidence>
<feature type="domain" description="Inner membrane protein YgaP-like transmembrane" evidence="2">
    <location>
        <begin position="1"/>
        <end position="66"/>
    </location>
</feature>
<name>A0A2T7BQ53_9BACT</name>